<organism evidence="1 2">
    <name type="scientific">Pluteus cervinus</name>
    <dbReference type="NCBI Taxonomy" id="181527"/>
    <lineage>
        <taxon>Eukaryota</taxon>
        <taxon>Fungi</taxon>
        <taxon>Dikarya</taxon>
        <taxon>Basidiomycota</taxon>
        <taxon>Agaricomycotina</taxon>
        <taxon>Agaricomycetes</taxon>
        <taxon>Agaricomycetidae</taxon>
        <taxon>Agaricales</taxon>
        <taxon>Pluteineae</taxon>
        <taxon>Pluteaceae</taxon>
        <taxon>Pluteus</taxon>
    </lineage>
</organism>
<evidence type="ECO:0000313" key="1">
    <source>
        <dbReference type="EMBL" id="TFK67001.1"/>
    </source>
</evidence>
<sequence>MAPIRTQKTNNRTSHTPSPQKTVAESDHIHKTHDEDEHLESSSFYSEASSSFSGDGIRPCRGVQRVPTEISWPICKGCGRFFANEQKFKTHMRMNLRESTGAVPQAPESSQRCNENTKAQSQTISPPHLTTQAQDQTTSSSTTQPSQNPVPSKDQDVPTVSEVEPDTTTTRPSTPEPEDDVYTKSDWEVLGPRLYGGPRDASQESGERSNLFNRRAFVFRHRSLDYLDDEVLSPIESPATPTTE</sequence>
<keyword evidence="2" id="KW-1185">Reference proteome</keyword>
<dbReference type="Proteomes" id="UP000308600">
    <property type="component" value="Unassembled WGS sequence"/>
</dbReference>
<dbReference type="EMBL" id="ML208388">
    <property type="protein sequence ID" value="TFK67001.1"/>
    <property type="molecule type" value="Genomic_DNA"/>
</dbReference>
<evidence type="ECO:0000313" key="2">
    <source>
        <dbReference type="Proteomes" id="UP000308600"/>
    </source>
</evidence>
<name>A0ACD3AN98_9AGAR</name>
<protein>
    <submittedName>
        <fullName evidence="1">Uncharacterized protein</fullName>
    </submittedName>
</protein>
<reference evidence="1 2" key="1">
    <citation type="journal article" date="2019" name="Nat. Ecol. Evol.">
        <title>Megaphylogeny resolves global patterns of mushroom evolution.</title>
        <authorList>
            <person name="Varga T."/>
            <person name="Krizsan K."/>
            <person name="Foldi C."/>
            <person name="Dima B."/>
            <person name="Sanchez-Garcia M."/>
            <person name="Sanchez-Ramirez S."/>
            <person name="Szollosi G.J."/>
            <person name="Szarkandi J.G."/>
            <person name="Papp V."/>
            <person name="Albert L."/>
            <person name="Andreopoulos W."/>
            <person name="Angelini C."/>
            <person name="Antonin V."/>
            <person name="Barry K.W."/>
            <person name="Bougher N.L."/>
            <person name="Buchanan P."/>
            <person name="Buyck B."/>
            <person name="Bense V."/>
            <person name="Catcheside P."/>
            <person name="Chovatia M."/>
            <person name="Cooper J."/>
            <person name="Damon W."/>
            <person name="Desjardin D."/>
            <person name="Finy P."/>
            <person name="Geml J."/>
            <person name="Haridas S."/>
            <person name="Hughes K."/>
            <person name="Justo A."/>
            <person name="Karasinski D."/>
            <person name="Kautmanova I."/>
            <person name="Kiss B."/>
            <person name="Kocsube S."/>
            <person name="Kotiranta H."/>
            <person name="LaButti K.M."/>
            <person name="Lechner B.E."/>
            <person name="Liimatainen K."/>
            <person name="Lipzen A."/>
            <person name="Lukacs Z."/>
            <person name="Mihaltcheva S."/>
            <person name="Morgado L.N."/>
            <person name="Niskanen T."/>
            <person name="Noordeloos M.E."/>
            <person name="Ohm R.A."/>
            <person name="Ortiz-Santana B."/>
            <person name="Ovrebo C."/>
            <person name="Racz N."/>
            <person name="Riley R."/>
            <person name="Savchenko A."/>
            <person name="Shiryaev A."/>
            <person name="Soop K."/>
            <person name="Spirin V."/>
            <person name="Szebenyi C."/>
            <person name="Tomsovsky M."/>
            <person name="Tulloss R.E."/>
            <person name="Uehling J."/>
            <person name="Grigoriev I.V."/>
            <person name="Vagvolgyi C."/>
            <person name="Papp T."/>
            <person name="Martin F.M."/>
            <person name="Miettinen O."/>
            <person name="Hibbett D.S."/>
            <person name="Nagy L.G."/>
        </authorList>
    </citation>
    <scope>NUCLEOTIDE SEQUENCE [LARGE SCALE GENOMIC DNA]</scope>
    <source>
        <strain evidence="1 2">NL-1719</strain>
    </source>
</reference>
<gene>
    <name evidence="1" type="ORF">BDN72DRAFT_843561</name>
</gene>
<accession>A0ACD3AN98</accession>
<proteinExistence type="predicted"/>